<dbReference type="Proteomes" id="UP000268669">
    <property type="component" value="Chromosome"/>
</dbReference>
<dbReference type="EMBL" id="CP033713">
    <property type="protein sequence ID" value="AYW91570.1"/>
    <property type="molecule type" value="Genomic_DNA"/>
</dbReference>
<evidence type="ECO:0000313" key="1">
    <source>
        <dbReference type="EMBL" id="AYW91570.1"/>
    </source>
</evidence>
<protein>
    <recommendedName>
        <fullName evidence="3">Secreted protein</fullName>
    </recommendedName>
</protein>
<evidence type="ECO:0008006" key="3">
    <source>
        <dbReference type="Google" id="ProtNLM"/>
    </source>
</evidence>
<proteinExistence type="predicted"/>
<sequence>MLVNFERRFNLWISLCTTAYKAGFCCGMQQTVIFIENSGCGLRGTPYNAHPSRRHTTNQIVEWPAKRTEKFNEISS</sequence>
<accession>A0ABM7AFZ5</accession>
<evidence type="ECO:0000313" key="2">
    <source>
        <dbReference type="Proteomes" id="UP000268669"/>
    </source>
</evidence>
<name>A0ABM7AFZ5_YERPU</name>
<organism evidence="1 2">
    <name type="scientific">Yersinia pseudotuberculosis</name>
    <dbReference type="NCBI Taxonomy" id="633"/>
    <lineage>
        <taxon>Bacteria</taxon>
        <taxon>Pseudomonadati</taxon>
        <taxon>Pseudomonadota</taxon>
        <taxon>Gammaproteobacteria</taxon>
        <taxon>Enterobacterales</taxon>
        <taxon>Yersiniaceae</taxon>
        <taxon>Yersinia</taxon>
    </lineage>
</organism>
<gene>
    <name evidence="1" type="ORF">EGX47_09685</name>
</gene>
<keyword evidence="2" id="KW-1185">Reference proteome</keyword>
<reference evidence="1" key="1">
    <citation type="submission" date="2018-11" db="EMBL/GenBank/DDBJ databases">
        <title>FDA dAtabase for Regulatory Grade micrObial Sequences (FDA-ARGOS): Supporting development and validation of Infectious Disease Dx tests.</title>
        <authorList>
            <person name="Bliska J."/>
            <person name="Cleland M.-M."/>
            <person name="Tallon L."/>
            <person name="Sadzewicz L."/>
            <person name="Zhao X."/>
            <person name="Vavikolanu K."/>
            <person name="Mehta A."/>
            <person name="Aluvathingal J."/>
            <person name="Nadendla S."/>
            <person name="Yan Y."/>
            <person name="Sichtig H."/>
        </authorList>
    </citation>
    <scope>NUCLEOTIDE SEQUENCE [LARGE SCALE GENOMIC DNA]</scope>
    <source>
        <strain evidence="1">FDAARGOS_581</strain>
    </source>
</reference>